<sequence length="88" mass="9962">MPHRIFKSSTSQHKKLGSSTTGRQHRITRAASVASGEIPIIAAPPSIPKLKHRQLSVGEKPEIDGHRKRLQRLNMPVVYRLYESQLKK</sequence>
<feature type="region of interest" description="Disordered" evidence="1">
    <location>
        <begin position="1"/>
        <end position="25"/>
    </location>
</feature>
<protein>
    <submittedName>
        <fullName evidence="3">Uncharacterized protein</fullName>
    </submittedName>
</protein>
<proteinExistence type="predicted"/>
<evidence type="ECO:0000313" key="2">
    <source>
        <dbReference type="Proteomes" id="UP000887578"/>
    </source>
</evidence>
<keyword evidence="2" id="KW-1185">Reference proteome</keyword>
<evidence type="ECO:0000313" key="3">
    <source>
        <dbReference type="WBParaSite" id="PDA_v2.g26704.t1"/>
    </source>
</evidence>
<evidence type="ECO:0000256" key="1">
    <source>
        <dbReference type="SAM" id="MobiDB-lite"/>
    </source>
</evidence>
<feature type="compositionally biased region" description="Basic residues" evidence="1">
    <location>
        <begin position="1"/>
        <end position="16"/>
    </location>
</feature>
<dbReference type="WBParaSite" id="PDA_v2.g26704.t1">
    <property type="protein sequence ID" value="PDA_v2.g26704.t1"/>
    <property type="gene ID" value="PDA_v2.g26704"/>
</dbReference>
<reference evidence="3" key="1">
    <citation type="submission" date="2022-11" db="UniProtKB">
        <authorList>
            <consortium name="WormBaseParasite"/>
        </authorList>
    </citation>
    <scope>IDENTIFICATION</scope>
</reference>
<organism evidence="2 3">
    <name type="scientific">Panagrolaimus davidi</name>
    <dbReference type="NCBI Taxonomy" id="227884"/>
    <lineage>
        <taxon>Eukaryota</taxon>
        <taxon>Metazoa</taxon>
        <taxon>Ecdysozoa</taxon>
        <taxon>Nematoda</taxon>
        <taxon>Chromadorea</taxon>
        <taxon>Rhabditida</taxon>
        <taxon>Tylenchina</taxon>
        <taxon>Panagrolaimomorpha</taxon>
        <taxon>Panagrolaimoidea</taxon>
        <taxon>Panagrolaimidae</taxon>
        <taxon>Panagrolaimus</taxon>
    </lineage>
</organism>
<accession>A0A914Q5S2</accession>
<dbReference type="AlphaFoldDB" id="A0A914Q5S2"/>
<name>A0A914Q5S2_9BILA</name>
<dbReference type="Proteomes" id="UP000887578">
    <property type="component" value="Unplaced"/>
</dbReference>